<keyword evidence="2" id="KW-0521">NADP</keyword>
<reference evidence="5" key="2">
    <citation type="submission" date="2021-01" db="UniProtKB">
        <authorList>
            <consortium name="EnsemblMetazoa"/>
        </authorList>
    </citation>
    <scope>IDENTIFICATION</scope>
</reference>
<organism evidence="5 6">
    <name type="scientific">Strongylocentrotus purpuratus</name>
    <name type="common">Purple sea urchin</name>
    <dbReference type="NCBI Taxonomy" id="7668"/>
    <lineage>
        <taxon>Eukaryota</taxon>
        <taxon>Metazoa</taxon>
        <taxon>Echinodermata</taxon>
        <taxon>Eleutherozoa</taxon>
        <taxon>Echinozoa</taxon>
        <taxon>Echinoidea</taxon>
        <taxon>Euechinoidea</taxon>
        <taxon>Echinacea</taxon>
        <taxon>Camarodonta</taxon>
        <taxon>Echinidea</taxon>
        <taxon>Strongylocentrotidae</taxon>
        <taxon>Strongylocentrotus</taxon>
    </lineage>
</organism>
<comment type="similarity">
    <text evidence="1 4">Belongs to the short-chain dehydrogenases/reductases (SDR) family.</text>
</comment>
<dbReference type="PRINTS" id="PR00080">
    <property type="entry name" value="SDRFAMILY"/>
</dbReference>
<dbReference type="InParanoid" id="A0A7M7LWP8"/>
<evidence type="ECO:0000256" key="3">
    <source>
        <dbReference type="ARBA" id="ARBA00023002"/>
    </source>
</evidence>
<evidence type="ECO:0000256" key="1">
    <source>
        <dbReference type="ARBA" id="ARBA00006484"/>
    </source>
</evidence>
<dbReference type="PANTHER" id="PTHR43963:SF4">
    <property type="entry name" value="CARBONYL REDUCTASE (NADPH)"/>
    <property type="match status" value="1"/>
</dbReference>
<evidence type="ECO:0000313" key="6">
    <source>
        <dbReference type="Proteomes" id="UP000007110"/>
    </source>
</evidence>
<dbReference type="RefSeq" id="XP_011683123.2">
    <property type="nucleotide sequence ID" value="XM_011684821.2"/>
</dbReference>
<evidence type="ECO:0000256" key="4">
    <source>
        <dbReference type="RuleBase" id="RU000363"/>
    </source>
</evidence>
<dbReference type="OMA" id="NDFVNWF"/>
<evidence type="ECO:0000256" key="2">
    <source>
        <dbReference type="ARBA" id="ARBA00022857"/>
    </source>
</evidence>
<dbReference type="GO" id="GO:0004090">
    <property type="term" value="F:carbonyl reductase (NADPH) activity"/>
    <property type="evidence" value="ECO:0000318"/>
    <property type="project" value="GO_Central"/>
</dbReference>
<sequence>MASKHSSKVAVVTGANKGIGLEIVRALCRHFGQDGVVYLTARNIGRGRAAVELLQKEGLDPKFHLLDVTDQSSIDKFRDHLEKEHGGIDVLVNNAGIGTPNHFPLYGKSLWVMKTNFFGVLAISQSLIPLVRSGGRIVHVAGTTGYMVFRNQFNDDIRNRFRKAKDEQDVVDLINEFLKFCKEGTIAKNGWPDEADGIAKVGVIALSKIQAAKLSQDKSRRGIFINACCPGFVYTDMTAHLPEDHFGGNRVTTAEGADTPVFLALLRSGAKGPKGKFLLRRKVYDFLHTDVSIKM</sequence>
<reference evidence="6" key="1">
    <citation type="submission" date="2015-02" db="EMBL/GenBank/DDBJ databases">
        <title>Genome sequencing for Strongylocentrotus purpuratus.</title>
        <authorList>
            <person name="Murali S."/>
            <person name="Liu Y."/>
            <person name="Vee V."/>
            <person name="English A."/>
            <person name="Wang M."/>
            <person name="Skinner E."/>
            <person name="Han Y."/>
            <person name="Muzny D.M."/>
            <person name="Worley K.C."/>
            <person name="Gibbs R.A."/>
        </authorList>
    </citation>
    <scope>NUCLEOTIDE SEQUENCE</scope>
</reference>
<dbReference type="SUPFAM" id="SSF51735">
    <property type="entry name" value="NAD(P)-binding Rossmann-fold domains"/>
    <property type="match status" value="1"/>
</dbReference>
<evidence type="ECO:0000313" key="5">
    <source>
        <dbReference type="EnsemblMetazoa" id="XP_011683123"/>
    </source>
</evidence>
<dbReference type="Pfam" id="PF00106">
    <property type="entry name" value="adh_short"/>
    <property type="match status" value="1"/>
</dbReference>
<dbReference type="PANTHER" id="PTHR43963">
    <property type="entry name" value="CARBONYL REDUCTASE 1-RELATED"/>
    <property type="match status" value="1"/>
</dbReference>
<accession>A0A7M7LWP8</accession>
<protein>
    <submittedName>
        <fullName evidence="5">Uncharacterized protein</fullName>
    </submittedName>
</protein>
<dbReference type="GeneID" id="579824"/>
<keyword evidence="3" id="KW-0560">Oxidoreductase</keyword>
<dbReference type="Gene3D" id="3.40.50.720">
    <property type="entry name" value="NAD(P)-binding Rossmann-like Domain"/>
    <property type="match status" value="1"/>
</dbReference>
<dbReference type="EnsemblMetazoa" id="XM_011684821">
    <property type="protein sequence ID" value="XP_011683123"/>
    <property type="gene ID" value="LOC579824"/>
</dbReference>
<dbReference type="InterPro" id="IPR002347">
    <property type="entry name" value="SDR_fam"/>
</dbReference>
<name>A0A7M7LWP8_STRPU</name>
<dbReference type="KEGG" id="spu:579824"/>
<proteinExistence type="inferred from homology"/>
<dbReference type="PRINTS" id="PR00081">
    <property type="entry name" value="GDHRDH"/>
</dbReference>
<dbReference type="Proteomes" id="UP000007110">
    <property type="component" value="Unassembled WGS sequence"/>
</dbReference>
<keyword evidence="6" id="KW-1185">Reference proteome</keyword>
<dbReference type="OrthoDB" id="7289984at2759"/>
<dbReference type="AlphaFoldDB" id="A0A7M7LWP8"/>
<dbReference type="InterPro" id="IPR036291">
    <property type="entry name" value="NAD(P)-bd_dom_sf"/>
</dbReference>